<dbReference type="OrthoDB" id="790967at2"/>
<evidence type="ECO:0000313" key="2">
    <source>
        <dbReference type="Proteomes" id="UP000001635"/>
    </source>
</evidence>
<dbReference type="AlphaFoldDB" id="G0J058"/>
<reference evidence="2" key="1">
    <citation type="submission" date="2011-07" db="EMBL/GenBank/DDBJ databases">
        <title>The complete genome of Cyclobacterium marinum DSM 745.</title>
        <authorList>
            <person name="Lucas S."/>
            <person name="Han J."/>
            <person name="Lapidus A."/>
            <person name="Bruce D."/>
            <person name="Goodwin L."/>
            <person name="Pitluck S."/>
            <person name="Peters L."/>
            <person name="Kyrpides N."/>
            <person name="Mavromatis K."/>
            <person name="Ivanova N."/>
            <person name="Ovchinnikova G."/>
            <person name="Chertkov O."/>
            <person name="Detter J.C."/>
            <person name="Tapia R."/>
            <person name="Han C."/>
            <person name="Land M."/>
            <person name="Hauser L."/>
            <person name="Markowitz V."/>
            <person name="Cheng J.-F."/>
            <person name="Hugenholtz P."/>
            <person name="Woyke T."/>
            <person name="Wu D."/>
            <person name="Tindall B."/>
            <person name="Schuetze A."/>
            <person name="Brambilla E."/>
            <person name="Klenk H.-P."/>
            <person name="Eisen J.A."/>
        </authorList>
    </citation>
    <scope>NUCLEOTIDE SEQUENCE [LARGE SCALE GENOMIC DNA]</scope>
    <source>
        <strain evidence="2">ATCC 25205 / DSM 745 / LMG 13164 / NCIMB 1802</strain>
    </source>
</reference>
<dbReference type="HOGENOM" id="CLU_1341422_0_0_10"/>
<accession>G0J058</accession>
<dbReference type="eggNOG" id="ENOG50333Z0">
    <property type="taxonomic scope" value="Bacteria"/>
</dbReference>
<dbReference type="Proteomes" id="UP000001635">
    <property type="component" value="Chromosome"/>
</dbReference>
<proteinExistence type="predicted"/>
<evidence type="ECO:0000313" key="1">
    <source>
        <dbReference type="EMBL" id="AEL27319.1"/>
    </source>
</evidence>
<dbReference type="PROSITE" id="PS51257">
    <property type="entry name" value="PROKAR_LIPOPROTEIN"/>
    <property type="match status" value="1"/>
</dbReference>
<evidence type="ECO:0008006" key="3">
    <source>
        <dbReference type="Google" id="ProtNLM"/>
    </source>
</evidence>
<protein>
    <recommendedName>
        <fullName evidence="3">Lipoprotein</fullName>
    </recommendedName>
</protein>
<organism evidence="1 2">
    <name type="scientific">Cyclobacterium marinum (strain ATCC 25205 / DSM 745 / LMG 13164 / NCIMB 1802)</name>
    <name type="common">Flectobacillus marinus</name>
    <dbReference type="NCBI Taxonomy" id="880070"/>
    <lineage>
        <taxon>Bacteria</taxon>
        <taxon>Pseudomonadati</taxon>
        <taxon>Bacteroidota</taxon>
        <taxon>Cytophagia</taxon>
        <taxon>Cytophagales</taxon>
        <taxon>Cyclobacteriaceae</taxon>
        <taxon>Cyclobacterium</taxon>
    </lineage>
</organism>
<gene>
    <name evidence="1" type="ordered locus">Cycma_3602</name>
</gene>
<sequence length="204" mass="23706">MTKLTPLISIILLTILGCNPGGQNVDTKTRLLPEPDLIERLKGQKAQIDTLFQRNPNEIKVFALIEGDQIPIEINDQNLPDKVVTTFNLLRDSTGRVITISEFPFSESGDWYIELTHYFDNQGKTFAFERQTNFFNSICAEIAFETVTEFYDSDFNRVDSIYQLIDRDNKELKRDNCQFPYDYEYSVVKESDIILKREKIKNGR</sequence>
<keyword evidence="2" id="KW-1185">Reference proteome</keyword>
<name>G0J058_CYCMS</name>
<dbReference type="EMBL" id="CP002955">
    <property type="protein sequence ID" value="AEL27319.1"/>
    <property type="molecule type" value="Genomic_DNA"/>
</dbReference>
<dbReference type="RefSeq" id="WP_014021605.1">
    <property type="nucleotide sequence ID" value="NC_015914.1"/>
</dbReference>
<dbReference type="KEGG" id="cmr:Cycma_3602"/>